<sequence length="355" mass="41037">MLPLKKEHKKKGLPLLRALGFETYIERDMETTEHQDHLYTNNEDDDSIPVDFTYKMKREEVEEFVKLRASNDHLFSGKRYASMWAWSAILKHMGLQCKMSHYQASKKWENLKKRYKELKYPPEGVTECPKTWFLFSLMDDALHDRLQGKAPILTAPNDCSNGDFLPRCRPRKRRAPVTEISLANDLIAGGPEIEITLSGDEDGEEAVTLEGSGLTNRCTLEVFDKEAGRNNDSHEMDRERALWRREKAVLDRELAALERARALLDREKATLERERAIIERERALMEKEKVILEKERDVVHNERVALEKEKASLNRTSAEPARAEDETGSSGAVNSETTDRKKQLLYLFEKFLEGI</sequence>
<dbReference type="AlphaFoldDB" id="A0A3P9KVT1"/>
<name>A0A3P9KVT1_ORYLA</name>
<reference key="1">
    <citation type="journal article" date="2007" name="Nature">
        <title>The medaka draft genome and insights into vertebrate genome evolution.</title>
        <authorList>
            <person name="Kasahara M."/>
            <person name="Naruse K."/>
            <person name="Sasaki S."/>
            <person name="Nakatani Y."/>
            <person name="Qu W."/>
            <person name="Ahsan B."/>
            <person name="Yamada T."/>
            <person name="Nagayasu Y."/>
            <person name="Doi K."/>
            <person name="Kasai Y."/>
            <person name="Jindo T."/>
            <person name="Kobayashi D."/>
            <person name="Shimada A."/>
            <person name="Toyoda A."/>
            <person name="Kuroki Y."/>
            <person name="Fujiyama A."/>
            <person name="Sasaki T."/>
            <person name="Shimizu A."/>
            <person name="Asakawa S."/>
            <person name="Shimizu N."/>
            <person name="Hashimoto S."/>
            <person name="Yang J."/>
            <person name="Lee Y."/>
            <person name="Matsushima K."/>
            <person name="Sugano S."/>
            <person name="Sakaizumi M."/>
            <person name="Narita T."/>
            <person name="Ohishi K."/>
            <person name="Haga S."/>
            <person name="Ohta F."/>
            <person name="Nomoto H."/>
            <person name="Nogata K."/>
            <person name="Morishita T."/>
            <person name="Endo T."/>
            <person name="Shin-I T."/>
            <person name="Takeda H."/>
            <person name="Morishita S."/>
            <person name="Kohara Y."/>
        </authorList>
    </citation>
    <scope>NUCLEOTIDE SEQUENCE [LARGE SCALE GENOMIC DNA]</scope>
    <source>
        <strain>Hd-rR</strain>
    </source>
</reference>
<reference evidence="4" key="4">
    <citation type="submission" date="2025-09" db="UniProtKB">
        <authorList>
            <consortium name="Ensembl"/>
        </authorList>
    </citation>
    <scope>IDENTIFICATION</scope>
    <source>
        <strain evidence="4">HNI</strain>
    </source>
</reference>
<dbReference type="PANTHER" id="PTHR38709">
    <property type="entry name" value="SI:CH73-193C12.2-RELATED"/>
    <property type="match status" value="1"/>
</dbReference>
<evidence type="ECO:0000256" key="2">
    <source>
        <dbReference type="SAM" id="MobiDB-lite"/>
    </source>
</evidence>
<evidence type="ECO:0000313" key="5">
    <source>
        <dbReference type="Proteomes" id="UP000265180"/>
    </source>
</evidence>
<feature type="domain" description="Myb/SANT-like DNA-binding" evidence="3">
    <location>
        <begin position="57"/>
        <end position="140"/>
    </location>
</feature>
<dbReference type="PANTHER" id="PTHR38709:SF1">
    <property type="entry name" value="DREBRIN"/>
    <property type="match status" value="1"/>
</dbReference>
<evidence type="ECO:0000313" key="4">
    <source>
        <dbReference type="Ensembl" id="ENSORLP00020012559.1"/>
    </source>
</evidence>
<accession>A0A3P9KVT1</accession>
<protein>
    <submittedName>
        <fullName evidence="4">Si:dkeyp-38g8.5</fullName>
    </submittedName>
</protein>
<organism evidence="4 5">
    <name type="scientific">Oryzias latipes</name>
    <name type="common">Japanese rice fish</name>
    <name type="synonym">Japanese killifish</name>
    <dbReference type="NCBI Taxonomy" id="8090"/>
    <lineage>
        <taxon>Eukaryota</taxon>
        <taxon>Metazoa</taxon>
        <taxon>Chordata</taxon>
        <taxon>Craniata</taxon>
        <taxon>Vertebrata</taxon>
        <taxon>Euteleostomi</taxon>
        <taxon>Actinopterygii</taxon>
        <taxon>Neopterygii</taxon>
        <taxon>Teleostei</taxon>
        <taxon>Neoteleostei</taxon>
        <taxon>Acanthomorphata</taxon>
        <taxon>Ovalentaria</taxon>
        <taxon>Atherinomorphae</taxon>
        <taxon>Beloniformes</taxon>
        <taxon>Adrianichthyidae</taxon>
        <taxon>Oryziinae</taxon>
        <taxon>Oryzias</taxon>
    </lineage>
</organism>
<dbReference type="InterPro" id="IPR044822">
    <property type="entry name" value="Myb_DNA-bind_4"/>
</dbReference>
<feature type="coiled-coil region" evidence="1">
    <location>
        <begin position="240"/>
        <end position="309"/>
    </location>
</feature>
<evidence type="ECO:0000256" key="1">
    <source>
        <dbReference type="SAM" id="Coils"/>
    </source>
</evidence>
<dbReference type="Pfam" id="PF13837">
    <property type="entry name" value="Myb_DNA-bind_4"/>
    <property type="match status" value="1"/>
</dbReference>
<keyword evidence="1" id="KW-0175">Coiled coil</keyword>
<evidence type="ECO:0000259" key="3">
    <source>
        <dbReference type="Pfam" id="PF13837"/>
    </source>
</evidence>
<dbReference type="Proteomes" id="UP000265180">
    <property type="component" value="Chromosome 23"/>
</dbReference>
<dbReference type="Ensembl" id="ENSORLT00020019768.1">
    <property type="protein sequence ID" value="ENSORLP00020012559.1"/>
    <property type="gene ID" value="ENSORLG00020013479.1"/>
</dbReference>
<feature type="region of interest" description="Disordered" evidence="2">
    <location>
        <begin position="310"/>
        <end position="337"/>
    </location>
</feature>
<proteinExistence type="predicted"/>
<reference evidence="4 5" key="2">
    <citation type="submission" date="2017-04" db="EMBL/GenBank/DDBJ databases">
        <title>CpG methylation of centromeres and impact of large insertions on vertebrate speciation.</title>
        <authorList>
            <person name="Ichikawa K."/>
            <person name="Yoshimura J."/>
            <person name="Morishita S."/>
        </authorList>
    </citation>
    <scope>NUCLEOTIDE SEQUENCE</scope>
    <source>
        <strain evidence="4 5">HNI</strain>
    </source>
</reference>
<reference evidence="4" key="3">
    <citation type="submission" date="2025-08" db="UniProtKB">
        <authorList>
            <consortium name="Ensembl"/>
        </authorList>
    </citation>
    <scope>IDENTIFICATION</scope>
    <source>
        <strain evidence="4">HNI</strain>
    </source>
</reference>